<reference evidence="9 10" key="1">
    <citation type="submission" date="2017-05" db="EMBL/GenBank/DDBJ databases">
        <authorList>
            <person name="Song R."/>
            <person name="Chenine A.L."/>
            <person name="Ruprecht R.M."/>
        </authorList>
    </citation>
    <scope>NUCLEOTIDE SEQUENCE [LARGE SCALE GENOMIC DNA]</scope>
    <source>
        <strain evidence="9 10">PSBB019</strain>
    </source>
</reference>
<dbReference type="Gene3D" id="1.20.144.10">
    <property type="entry name" value="Phosphatidic acid phosphatase type 2/haloperoxidase"/>
    <property type="match status" value="1"/>
</dbReference>
<dbReference type="OrthoDB" id="5289372at2"/>
<keyword evidence="6 7" id="KW-0472">Membrane</keyword>
<evidence type="ECO:0000313" key="10">
    <source>
        <dbReference type="Proteomes" id="UP000196228"/>
    </source>
</evidence>
<dbReference type="SUPFAM" id="SSF48317">
    <property type="entry name" value="Acid phosphatase/Vanadium-dependent haloperoxidase"/>
    <property type="match status" value="1"/>
</dbReference>
<dbReference type="InterPro" id="IPR000326">
    <property type="entry name" value="PAP2/HPO"/>
</dbReference>
<feature type="transmembrane region" description="Helical" evidence="7">
    <location>
        <begin position="150"/>
        <end position="168"/>
    </location>
</feature>
<keyword evidence="3 7" id="KW-0812">Transmembrane</keyword>
<dbReference type="GO" id="GO:0016787">
    <property type="term" value="F:hydrolase activity"/>
    <property type="evidence" value="ECO:0007669"/>
    <property type="project" value="UniProtKB-KW"/>
</dbReference>
<feature type="transmembrane region" description="Helical" evidence="7">
    <location>
        <begin position="202"/>
        <end position="223"/>
    </location>
</feature>
<gene>
    <name evidence="9" type="ORF">CBR64_05035</name>
</gene>
<dbReference type="KEGG" id="cceu:CBR64_05035"/>
<sequence>MPADPAPRRSLGRARRRALGRAAAYGIAASVPVLVLAWLVRAESGLVVDADRDTVAAATGFTGERPAFERTLLVGQEALAARWMNLAAMGVCLWAWRRHGLGTRAAWAAGTIWGAWVLGLGAKELVDRARPVVEDAVTVVPGSSFPSGHAMNAAAVGVSLTVLVWPLLGRRGRAAVVAGATVLALVTAADRVLLGAHYPSDVVGGILFGGAVAGASAVGYHGWASARTARSSGSAPRNEV</sequence>
<organism evidence="9 10">
    <name type="scientific">Cellulosimicrobium cellulans</name>
    <name type="common">Arthrobacter luteus</name>
    <dbReference type="NCBI Taxonomy" id="1710"/>
    <lineage>
        <taxon>Bacteria</taxon>
        <taxon>Bacillati</taxon>
        <taxon>Actinomycetota</taxon>
        <taxon>Actinomycetes</taxon>
        <taxon>Micrococcales</taxon>
        <taxon>Promicromonosporaceae</taxon>
        <taxon>Cellulosimicrobium</taxon>
    </lineage>
</organism>
<feature type="domain" description="Phosphatidic acid phosphatase type 2/haloperoxidase" evidence="8">
    <location>
        <begin position="108"/>
        <end position="217"/>
    </location>
</feature>
<feature type="transmembrane region" description="Helical" evidence="7">
    <location>
        <begin position="175"/>
        <end position="196"/>
    </location>
</feature>
<evidence type="ECO:0000259" key="8">
    <source>
        <dbReference type="SMART" id="SM00014"/>
    </source>
</evidence>
<dbReference type="GO" id="GO:0005886">
    <property type="term" value="C:plasma membrane"/>
    <property type="evidence" value="ECO:0007669"/>
    <property type="project" value="UniProtKB-SubCell"/>
</dbReference>
<accession>A0A1Y0HS14</accession>
<keyword evidence="4" id="KW-0378">Hydrolase</keyword>
<keyword evidence="2" id="KW-1003">Cell membrane</keyword>
<evidence type="ECO:0000256" key="2">
    <source>
        <dbReference type="ARBA" id="ARBA00022475"/>
    </source>
</evidence>
<feature type="transmembrane region" description="Helical" evidence="7">
    <location>
        <begin position="18"/>
        <end position="40"/>
    </location>
</feature>
<dbReference type="AlphaFoldDB" id="A0A1Y0HS14"/>
<dbReference type="Proteomes" id="UP000196228">
    <property type="component" value="Chromosome"/>
</dbReference>
<evidence type="ECO:0000256" key="7">
    <source>
        <dbReference type="SAM" id="Phobius"/>
    </source>
</evidence>
<dbReference type="PANTHER" id="PTHR14969">
    <property type="entry name" value="SPHINGOSINE-1-PHOSPHATE PHOSPHOHYDROLASE"/>
    <property type="match status" value="1"/>
</dbReference>
<dbReference type="PANTHER" id="PTHR14969:SF62">
    <property type="entry name" value="DECAPRENYLPHOSPHORYL-5-PHOSPHORIBOSE PHOSPHATASE RV3807C-RELATED"/>
    <property type="match status" value="1"/>
</dbReference>
<dbReference type="SMART" id="SM00014">
    <property type="entry name" value="acidPPc"/>
    <property type="match status" value="1"/>
</dbReference>
<evidence type="ECO:0000256" key="1">
    <source>
        <dbReference type="ARBA" id="ARBA00004651"/>
    </source>
</evidence>
<name>A0A1Y0HS14_CELCE</name>
<protein>
    <recommendedName>
        <fullName evidence="8">Phosphatidic acid phosphatase type 2/haloperoxidase domain-containing protein</fullName>
    </recommendedName>
</protein>
<proteinExistence type="predicted"/>
<evidence type="ECO:0000256" key="4">
    <source>
        <dbReference type="ARBA" id="ARBA00022801"/>
    </source>
</evidence>
<dbReference type="CDD" id="cd03392">
    <property type="entry name" value="PAP2_like_2"/>
    <property type="match status" value="1"/>
</dbReference>
<comment type="subcellular location">
    <subcellularLocation>
        <location evidence="1">Cell membrane</location>
        <topology evidence="1">Multi-pass membrane protein</topology>
    </subcellularLocation>
</comment>
<evidence type="ECO:0000313" key="9">
    <source>
        <dbReference type="EMBL" id="ARU50948.1"/>
    </source>
</evidence>
<evidence type="ECO:0000256" key="5">
    <source>
        <dbReference type="ARBA" id="ARBA00022989"/>
    </source>
</evidence>
<dbReference type="RefSeq" id="WP_087470004.1">
    <property type="nucleotide sequence ID" value="NZ_CP021383.1"/>
</dbReference>
<evidence type="ECO:0000256" key="3">
    <source>
        <dbReference type="ARBA" id="ARBA00022692"/>
    </source>
</evidence>
<dbReference type="InterPro" id="IPR036938">
    <property type="entry name" value="PAP2/HPO_sf"/>
</dbReference>
<dbReference type="Pfam" id="PF01569">
    <property type="entry name" value="PAP2"/>
    <property type="match status" value="1"/>
</dbReference>
<dbReference type="EMBL" id="CP021383">
    <property type="protein sequence ID" value="ARU50948.1"/>
    <property type="molecule type" value="Genomic_DNA"/>
</dbReference>
<keyword evidence="5 7" id="KW-1133">Transmembrane helix</keyword>
<evidence type="ECO:0000256" key="6">
    <source>
        <dbReference type="ARBA" id="ARBA00023136"/>
    </source>
</evidence>